<keyword evidence="1" id="KW-1133">Transmembrane helix</keyword>
<feature type="transmembrane region" description="Helical" evidence="1">
    <location>
        <begin position="34"/>
        <end position="53"/>
    </location>
</feature>
<protein>
    <submittedName>
        <fullName evidence="2">Hypothetical membrane spanning protein</fullName>
    </submittedName>
</protein>
<evidence type="ECO:0000256" key="1">
    <source>
        <dbReference type="SAM" id="Phobius"/>
    </source>
</evidence>
<feature type="transmembrane region" description="Helical" evidence="1">
    <location>
        <begin position="104"/>
        <end position="122"/>
    </location>
</feature>
<accession>Q0K6T9</accession>
<dbReference type="STRING" id="381666.H16_A3207"/>
<keyword evidence="1" id="KW-0812">Transmembrane</keyword>
<dbReference type="EMBL" id="AM260479">
    <property type="protein sequence ID" value="CAJ94282.1"/>
    <property type="molecule type" value="Genomic_DNA"/>
</dbReference>
<reference evidence="2 3" key="1">
    <citation type="journal article" date="2006" name="Nat. Biotechnol.">
        <title>Genome sequence of the bioplastic-producing 'Knallgas' bacterium Ralstonia eutropha H16.</title>
        <authorList>
            <person name="Pohlmann A."/>
            <person name="Fricke W.F."/>
            <person name="Reinecke F."/>
            <person name="Kusian B."/>
            <person name="Liesegang H."/>
            <person name="Cramm R."/>
            <person name="Eitinger T."/>
            <person name="Ewering C."/>
            <person name="Potter M."/>
            <person name="Schwartz E."/>
            <person name="Strittmatter A."/>
            <person name="Voss I."/>
            <person name="Gottschalk G."/>
            <person name="Steinbuechel A."/>
            <person name="Friedrich B."/>
            <person name="Bowien B."/>
        </authorList>
    </citation>
    <scope>NUCLEOTIDE SEQUENCE [LARGE SCALE GENOMIC DNA]</scope>
    <source>
        <strain evidence="3">ATCC 17699 / DSM 428 / KCTC 22496 / NCIMB 10442 / H16 / Stanier 337</strain>
    </source>
</reference>
<dbReference type="AlphaFoldDB" id="Q0K6T9"/>
<evidence type="ECO:0000313" key="2">
    <source>
        <dbReference type="EMBL" id="CAJ94282.1"/>
    </source>
</evidence>
<organism evidence="2 3">
    <name type="scientific">Cupriavidus necator (strain ATCC 17699 / DSM 428 / KCTC 22496 / NCIMB 10442 / H16 / Stanier 337)</name>
    <name type="common">Ralstonia eutropha</name>
    <dbReference type="NCBI Taxonomy" id="381666"/>
    <lineage>
        <taxon>Bacteria</taxon>
        <taxon>Pseudomonadati</taxon>
        <taxon>Pseudomonadota</taxon>
        <taxon>Betaproteobacteria</taxon>
        <taxon>Burkholderiales</taxon>
        <taxon>Burkholderiaceae</taxon>
        <taxon>Cupriavidus</taxon>
    </lineage>
</organism>
<keyword evidence="3" id="KW-1185">Reference proteome</keyword>
<proteinExistence type="predicted"/>
<dbReference type="KEGG" id="reh:H16_A3207"/>
<dbReference type="Proteomes" id="UP000008210">
    <property type="component" value="Chromosome 1"/>
</dbReference>
<keyword evidence="1" id="KW-0472">Membrane</keyword>
<evidence type="ECO:0000313" key="3">
    <source>
        <dbReference type="Proteomes" id="UP000008210"/>
    </source>
</evidence>
<sequence>MQAKHGGSPLGIYGLQALAARIVAEGCEVMVLRWLFLLPSVLLPASPIGLSLFHIVAAPTRDDMFVGYAGVVSAAVLLADLILVLVWLGALGYLLWTIPDQRRSLLMVAGIAVVASVACYALDTRVIRVMFSVAAA</sequence>
<dbReference type="RefSeq" id="WP_011616044.1">
    <property type="nucleotide sequence ID" value="NC_008313.1"/>
</dbReference>
<dbReference type="HOGENOM" id="CLU_155248_0_0_4"/>
<feature type="transmembrane region" description="Helical" evidence="1">
    <location>
        <begin position="65"/>
        <end position="98"/>
    </location>
</feature>
<gene>
    <name evidence="2" type="ordered locus">H16_A3207</name>
</gene>
<name>Q0K6T9_CUPNH</name>